<accession>A0AAW1VIA1</accession>
<keyword evidence="1" id="KW-0863">Zinc-finger</keyword>
<dbReference type="InterPro" id="IPR013087">
    <property type="entry name" value="Znf_C2H2_type"/>
</dbReference>
<evidence type="ECO:0000256" key="1">
    <source>
        <dbReference type="PROSITE-ProRule" id="PRU00042"/>
    </source>
</evidence>
<name>A0AAW1VIA1_9CUCU</name>
<dbReference type="AlphaFoldDB" id="A0AAW1VIA1"/>
<keyword evidence="2" id="KW-0812">Transmembrane</keyword>
<dbReference type="InterPro" id="IPR036236">
    <property type="entry name" value="Znf_C2H2_sf"/>
</dbReference>
<reference evidence="4 5" key="1">
    <citation type="submission" date="2023-03" db="EMBL/GenBank/DDBJ databases">
        <title>Genome insight into feeding habits of ladybird beetles.</title>
        <authorList>
            <person name="Li H.-S."/>
            <person name="Huang Y.-H."/>
            <person name="Pang H."/>
        </authorList>
    </citation>
    <scope>NUCLEOTIDE SEQUENCE [LARGE SCALE GENOMIC DNA]</scope>
    <source>
        <strain evidence="4">SYSU_2023b</strain>
        <tissue evidence="4">Whole body</tissue>
    </source>
</reference>
<dbReference type="SMART" id="SM00355">
    <property type="entry name" value="ZnF_C2H2"/>
    <property type="match status" value="2"/>
</dbReference>
<evidence type="ECO:0000313" key="4">
    <source>
        <dbReference type="EMBL" id="KAK9893017.1"/>
    </source>
</evidence>
<evidence type="ECO:0000256" key="2">
    <source>
        <dbReference type="SAM" id="Phobius"/>
    </source>
</evidence>
<keyword evidence="2" id="KW-0472">Membrane</keyword>
<dbReference type="Gene3D" id="3.30.160.60">
    <property type="entry name" value="Classic Zinc Finger"/>
    <property type="match status" value="1"/>
</dbReference>
<keyword evidence="2" id="KW-1133">Transmembrane helix</keyword>
<keyword evidence="5" id="KW-1185">Reference proteome</keyword>
<dbReference type="GO" id="GO:0008270">
    <property type="term" value="F:zinc ion binding"/>
    <property type="evidence" value="ECO:0007669"/>
    <property type="project" value="UniProtKB-KW"/>
</dbReference>
<sequence length="170" mass="19613">MCFITLLLRLFCCLYLYLIMYSLPEFFISGKKGMWPGHIHLPLLLKQGDVEKETFLSSLNIFAKNKQLNVSSKVSEKGAMKQIREEPSNSSAKKSQSPFCCPDCGRGYKLKSSLRNHVKWECGKEPQFTCPYCSYKAKQKMHVNRHIERMHKVIDYSAVKCESVKNDFTA</sequence>
<keyword evidence="1" id="KW-0479">Metal-binding</keyword>
<dbReference type="Proteomes" id="UP001431783">
    <property type="component" value="Unassembled WGS sequence"/>
</dbReference>
<gene>
    <name evidence="4" type="ORF">WA026_023230</name>
</gene>
<dbReference type="Pfam" id="PF13909">
    <property type="entry name" value="zf-H2C2_5"/>
    <property type="match status" value="1"/>
</dbReference>
<evidence type="ECO:0000313" key="5">
    <source>
        <dbReference type="Proteomes" id="UP001431783"/>
    </source>
</evidence>
<proteinExistence type="predicted"/>
<dbReference type="PROSITE" id="PS50157">
    <property type="entry name" value="ZINC_FINGER_C2H2_2"/>
    <property type="match status" value="1"/>
</dbReference>
<keyword evidence="1" id="KW-0862">Zinc</keyword>
<feature type="transmembrane region" description="Helical" evidence="2">
    <location>
        <begin position="6"/>
        <end position="24"/>
    </location>
</feature>
<dbReference type="EMBL" id="JARQZJ010000143">
    <property type="protein sequence ID" value="KAK9893017.1"/>
    <property type="molecule type" value="Genomic_DNA"/>
</dbReference>
<organism evidence="4 5">
    <name type="scientific">Henosepilachna vigintioctopunctata</name>
    <dbReference type="NCBI Taxonomy" id="420089"/>
    <lineage>
        <taxon>Eukaryota</taxon>
        <taxon>Metazoa</taxon>
        <taxon>Ecdysozoa</taxon>
        <taxon>Arthropoda</taxon>
        <taxon>Hexapoda</taxon>
        <taxon>Insecta</taxon>
        <taxon>Pterygota</taxon>
        <taxon>Neoptera</taxon>
        <taxon>Endopterygota</taxon>
        <taxon>Coleoptera</taxon>
        <taxon>Polyphaga</taxon>
        <taxon>Cucujiformia</taxon>
        <taxon>Coccinelloidea</taxon>
        <taxon>Coccinellidae</taxon>
        <taxon>Epilachninae</taxon>
        <taxon>Epilachnini</taxon>
        <taxon>Henosepilachna</taxon>
    </lineage>
</organism>
<comment type="caution">
    <text evidence="4">The sequence shown here is derived from an EMBL/GenBank/DDBJ whole genome shotgun (WGS) entry which is preliminary data.</text>
</comment>
<dbReference type="SUPFAM" id="SSF57667">
    <property type="entry name" value="beta-beta-alpha zinc fingers"/>
    <property type="match status" value="1"/>
</dbReference>
<feature type="domain" description="C2H2-type" evidence="3">
    <location>
        <begin position="99"/>
        <end position="126"/>
    </location>
</feature>
<evidence type="ECO:0000259" key="3">
    <source>
        <dbReference type="PROSITE" id="PS50157"/>
    </source>
</evidence>
<protein>
    <recommendedName>
        <fullName evidence="3">C2H2-type domain-containing protein</fullName>
    </recommendedName>
</protein>